<evidence type="ECO:0008006" key="3">
    <source>
        <dbReference type="Google" id="ProtNLM"/>
    </source>
</evidence>
<evidence type="ECO:0000313" key="1">
    <source>
        <dbReference type="EMBL" id="GAA3496058.1"/>
    </source>
</evidence>
<sequence length="104" mass="11964">MADRARIDDLEVIREMGERLKKIHKAFDGLADAVSEYEEDFGHEGLYDKLDEFESNWNLNRDKLQGELEFLSEYALAAAKSYSELDHELANVLRDAQGSRKKGK</sequence>
<dbReference type="EMBL" id="BAAAXF010000022">
    <property type="protein sequence ID" value="GAA3496058.1"/>
    <property type="molecule type" value="Genomic_DNA"/>
</dbReference>
<accession>A0ABP6TMV2</accession>
<organism evidence="1 2">
    <name type="scientific">Streptomyces prasinosporus</name>
    <dbReference type="NCBI Taxonomy" id="68256"/>
    <lineage>
        <taxon>Bacteria</taxon>
        <taxon>Bacillati</taxon>
        <taxon>Actinomycetota</taxon>
        <taxon>Actinomycetes</taxon>
        <taxon>Kitasatosporales</taxon>
        <taxon>Streptomycetaceae</taxon>
        <taxon>Streptomyces</taxon>
        <taxon>Streptomyces albogriseolus group</taxon>
    </lineage>
</organism>
<keyword evidence="2" id="KW-1185">Reference proteome</keyword>
<gene>
    <name evidence="1" type="ORF">GCM10019016_031590</name>
</gene>
<dbReference type="RefSeq" id="WP_345576171.1">
    <property type="nucleotide sequence ID" value="NZ_BAAAXF010000022.1"/>
</dbReference>
<evidence type="ECO:0000313" key="2">
    <source>
        <dbReference type="Proteomes" id="UP001501455"/>
    </source>
</evidence>
<reference evidence="2" key="1">
    <citation type="journal article" date="2019" name="Int. J. Syst. Evol. Microbiol.">
        <title>The Global Catalogue of Microorganisms (GCM) 10K type strain sequencing project: providing services to taxonomists for standard genome sequencing and annotation.</title>
        <authorList>
            <consortium name="The Broad Institute Genomics Platform"/>
            <consortium name="The Broad Institute Genome Sequencing Center for Infectious Disease"/>
            <person name="Wu L."/>
            <person name="Ma J."/>
        </authorList>
    </citation>
    <scope>NUCLEOTIDE SEQUENCE [LARGE SCALE GENOMIC DNA]</scope>
    <source>
        <strain evidence="2">JCM 4816</strain>
    </source>
</reference>
<proteinExistence type="predicted"/>
<dbReference type="Proteomes" id="UP001501455">
    <property type="component" value="Unassembled WGS sequence"/>
</dbReference>
<name>A0ABP6TMV2_9ACTN</name>
<protein>
    <recommendedName>
        <fullName evidence="3">WXG100 family type VII secretion target</fullName>
    </recommendedName>
</protein>
<comment type="caution">
    <text evidence="1">The sequence shown here is derived from an EMBL/GenBank/DDBJ whole genome shotgun (WGS) entry which is preliminary data.</text>
</comment>